<dbReference type="InterPro" id="IPR029046">
    <property type="entry name" value="LolA/LolB/LppX"/>
</dbReference>
<keyword evidence="3" id="KW-1185">Reference proteome</keyword>
<dbReference type="RefSeq" id="WP_169626141.1">
    <property type="nucleotide sequence ID" value="NZ_JABBNT010000004.1"/>
</dbReference>
<dbReference type="SUPFAM" id="SSF89392">
    <property type="entry name" value="Prokaryotic lipoproteins and lipoprotein localization factors"/>
    <property type="match status" value="1"/>
</dbReference>
<gene>
    <name evidence="2" type="ORF">HH303_14780</name>
</gene>
<protein>
    <submittedName>
        <fullName evidence="2">Outer membrane lipoprotein carrier protein LolA</fullName>
    </submittedName>
</protein>
<organism evidence="2 3">
    <name type="scientific">Pacificispira spongiicola</name>
    <dbReference type="NCBI Taxonomy" id="2729598"/>
    <lineage>
        <taxon>Bacteria</taxon>
        <taxon>Pseudomonadati</taxon>
        <taxon>Pseudomonadota</taxon>
        <taxon>Alphaproteobacteria</taxon>
        <taxon>Rhodospirillales</taxon>
        <taxon>Rhodospirillaceae</taxon>
        <taxon>Pacificispira</taxon>
    </lineage>
</organism>
<dbReference type="EMBL" id="JABBNT010000004">
    <property type="protein sequence ID" value="NMM45759.1"/>
    <property type="molecule type" value="Genomic_DNA"/>
</dbReference>
<proteinExistence type="predicted"/>
<dbReference type="PANTHER" id="PTHR35869">
    <property type="entry name" value="OUTER-MEMBRANE LIPOPROTEIN CARRIER PROTEIN"/>
    <property type="match status" value="1"/>
</dbReference>
<accession>A0A7Y0HHR6</accession>
<name>A0A7Y0HHR6_9PROT</name>
<sequence>MLRTMSENAKSWSAIIRPRLFVSALLSALLLIVGTVSAPSPTLAQQSNSWTDPNAPLVGTDRQPLGPSEQAILFNEIESYFDGIDTLRSKFLQFNMDNSVYSGTLTMDRPGKMRIEYDDPIPYLIVSDGDFYIFVDKELKEVSYIPLGLTPANMLLRKPMKLQEDLTVVDAARDQGMLFITVAQNEAPDAGTLTLTFQEDPLTLRQWTVIDAQGLITRVVLENVETGIPLDRDQFFFADPWIGKRQNN</sequence>
<dbReference type="Pfam" id="PF03548">
    <property type="entry name" value="LolA"/>
    <property type="match status" value="1"/>
</dbReference>
<dbReference type="Proteomes" id="UP000539372">
    <property type="component" value="Unassembled WGS sequence"/>
</dbReference>
<keyword evidence="2" id="KW-0449">Lipoprotein</keyword>
<evidence type="ECO:0000256" key="1">
    <source>
        <dbReference type="ARBA" id="ARBA00022729"/>
    </source>
</evidence>
<dbReference type="CDD" id="cd16325">
    <property type="entry name" value="LolA"/>
    <property type="match status" value="1"/>
</dbReference>
<keyword evidence="1" id="KW-0732">Signal</keyword>
<dbReference type="PANTHER" id="PTHR35869:SF1">
    <property type="entry name" value="OUTER-MEMBRANE LIPOPROTEIN CARRIER PROTEIN"/>
    <property type="match status" value="1"/>
</dbReference>
<comment type="caution">
    <text evidence="2">The sequence shown here is derived from an EMBL/GenBank/DDBJ whole genome shotgun (WGS) entry which is preliminary data.</text>
</comment>
<dbReference type="Gene3D" id="2.50.20.10">
    <property type="entry name" value="Lipoprotein localisation LolA/LolB/LppX"/>
    <property type="match status" value="1"/>
</dbReference>
<reference evidence="2 3" key="1">
    <citation type="submission" date="2020-04" db="EMBL/GenBank/DDBJ databases">
        <title>Rhodospirillaceae bacterium KN72 isolated from deep sea.</title>
        <authorList>
            <person name="Zhang D.-C."/>
        </authorList>
    </citation>
    <scope>NUCLEOTIDE SEQUENCE [LARGE SCALE GENOMIC DNA]</scope>
    <source>
        <strain evidence="2 3">KN72</strain>
    </source>
</reference>
<dbReference type="InterPro" id="IPR004564">
    <property type="entry name" value="OM_lipoprot_carrier_LolA-like"/>
</dbReference>
<evidence type="ECO:0000313" key="2">
    <source>
        <dbReference type="EMBL" id="NMM45759.1"/>
    </source>
</evidence>
<evidence type="ECO:0000313" key="3">
    <source>
        <dbReference type="Proteomes" id="UP000539372"/>
    </source>
</evidence>
<dbReference type="AlphaFoldDB" id="A0A7Y0HHR6"/>